<keyword evidence="3" id="KW-1185">Reference proteome</keyword>
<keyword evidence="1" id="KW-0812">Transmembrane</keyword>
<name>A0ABZ2LCG3_9BACT</name>
<feature type="transmembrane region" description="Helical" evidence="1">
    <location>
        <begin position="288"/>
        <end position="311"/>
    </location>
</feature>
<organism evidence="2 3">
    <name type="scientific">Pendulispora rubella</name>
    <dbReference type="NCBI Taxonomy" id="2741070"/>
    <lineage>
        <taxon>Bacteria</taxon>
        <taxon>Pseudomonadati</taxon>
        <taxon>Myxococcota</taxon>
        <taxon>Myxococcia</taxon>
        <taxon>Myxococcales</taxon>
        <taxon>Sorangiineae</taxon>
        <taxon>Pendulisporaceae</taxon>
        <taxon>Pendulispora</taxon>
    </lineage>
</organism>
<dbReference type="EMBL" id="CP089983">
    <property type="protein sequence ID" value="WXB06870.1"/>
    <property type="molecule type" value="Genomic_DNA"/>
</dbReference>
<proteinExistence type="predicted"/>
<sequence>MMSTAIPFREQVPVARPEVFVAAASIDLTIHDASRLEWTAVVPLDVGGYELAVELEIPANAVVHHAPWAHLQSLVRLETPDDASPPAKRTLEGLRRYAASVACGLAWSSVGFARHCERAKAHAGSGHGGCGGRYDLPEGVGPALRLWFDSALERLQPARTELARLQGNPQVEDDAVFARECALVDEYWSTQLVHMLTGASEALRDTRDAMRPRRDVERALRPIEEGVFEALAREMQHRKERGYLDIEEGTADALERYVGRSSLLKKHFQEALFLDFEGYQVHERMHGWVSSFVAILAGMWAFAWQVVLLHGDSTSRMTWGFVLIAMFAGIIYATREKIKEVGRAWIEGRVHRFYAQRVARYRSRNRVVVSARESFDRADGAGRTGVLRPDASGFTLIRFVHHGKVHPAAKHLGVGSVREIFRYDISPVFAWLHDDVKPIAFPDPGQRSVRVLSAPRVYRFPARIKLTAAHDSRELHATIVVNKKGLVRIERS</sequence>
<evidence type="ECO:0000313" key="2">
    <source>
        <dbReference type="EMBL" id="WXB06870.1"/>
    </source>
</evidence>
<feature type="transmembrane region" description="Helical" evidence="1">
    <location>
        <begin position="317"/>
        <end position="334"/>
    </location>
</feature>
<keyword evidence="1" id="KW-0472">Membrane</keyword>
<dbReference type="RefSeq" id="WP_394836527.1">
    <property type="nucleotide sequence ID" value="NZ_CP089929.1"/>
</dbReference>
<evidence type="ECO:0000256" key="1">
    <source>
        <dbReference type="SAM" id="Phobius"/>
    </source>
</evidence>
<protein>
    <submittedName>
        <fullName evidence="2">Uncharacterized protein</fullName>
    </submittedName>
</protein>
<reference evidence="2" key="1">
    <citation type="submission" date="2021-12" db="EMBL/GenBank/DDBJ databases">
        <title>Discovery of the Pendulisporaceae a myxobacterial family with distinct sporulation behavior and unique specialized metabolism.</title>
        <authorList>
            <person name="Garcia R."/>
            <person name="Popoff A."/>
            <person name="Bader C.D."/>
            <person name="Loehr J."/>
            <person name="Walesch S."/>
            <person name="Walt C."/>
            <person name="Boldt J."/>
            <person name="Bunk B."/>
            <person name="Haeckl F.J.F.P.J."/>
            <person name="Gunesch A.P."/>
            <person name="Birkelbach J."/>
            <person name="Nuebel U."/>
            <person name="Pietschmann T."/>
            <person name="Bach T."/>
            <person name="Mueller R."/>
        </authorList>
    </citation>
    <scope>NUCLEOTIDE SEQUENCE</scope>
    <source>
        <strain evidence="2">MSr11367</strain>
    </source>
</reference>
<dbReference type="Proteomes" id="UP001374803">
    <property type="component" value="Chromosome"/>
</dbReference>
<evidence type="ECO:0000313" key="3">
    <source>
        <dbReference type="Proteomes" id="UP001374803"/>
    </source>
</evidence>
<keyword evidence="1" id="KW-1133">Transmembrane helix</keyword>
<accession>A0ABZ2LCG3</accession>
<gene>
    <name evidence="2" type="ORF">LVJ94_06430</name>
</gene>